<dbReference type="Pfam" id="PF13622">
    <property type="entry name" value="4HBT_3"/>
    <property type="match status" value="1"/>
</dbReference>
<dbReference type="SUPFAM" id="SSF54637">
    <property type="entry name" value="Thioesterase/thiol ester dehydrase-isomerase"/>
    <property type="match status" value="1"/>
</dbReference>
<protein>
    <submittedName>
        <fullName evidence="2">PaaI family thioesterase</fullName>
    </submittedName>
</protein>
<organism evidence="2 3">
    <name type="scientific">Sphingomicrobium sediminis</name>
    <dbReference type="NCBI Taxonomy" id="2950949"/>
    <lineage>
        <taxon>Bacteria</taxon>
        <taxon>Pseudomonadati</taxon>
        <taxon>Pseudomonadota</taxon>
        <taxon>Alphaproteobacteria</taxon>
        <taxon>Sphingomonadales</taxon>
        <taxon>Sphingomonadaceae</taxon>
        <taxon>Sphingomicrobium</taxon>
    </lineage>
</organism>
<reference evidence="2" key="1">
    <citation type="submission" date="2022-06" db="EMBL/GenBank/DDBJ databases">
        <title>Sphingomicrobium sedimins sp. nov., a marine bacterium isolated from tidal flat.</title>
        <authorList>
            <person name="Kim C.-H."/>
            <person name="Yoo Y."/>
            <person name="Kim J.-J."/>
        </authorList>
    </citation>
    <scope>NUCLEOTIDE SEQUENCE</scope>
    <source>
        <strain evidence="2">GRR-S6-50</strain>
    </source>
</reference>
<dbReference type="NCBIfam" id="TIGR00369">
    <property type="entry name" value="unchar_dom_1"/>
    <property type="match status" value="1"/>
</dbReference>
<sequence length="130" mass="14429">MDAANLPPYARLLRIEPKLVDDRLQLVMPFTDDVVGRPGFLHGGAITGLLESAAFGTLRLALADEQIEMKPITVTVDFMRGGRPKPTYADAVIERLGRRMANVDAFAWQDSRDTPIASARMNFLLDRQSD</sequence>
<gene>
    <name evidence="2" type="ORF">NDO55_06455</name>
</gene>
<evidence type="ECO:0000259" key="1">
    <source>
        <dbReference type="Pfam" id="PF13622"/>
    </source>
</evidence>
<proteinExistence type="predicted"/>
<feature type="domain" description="Acyl-CoA thioesterase-like N-terminal HotDog" evidence="1">
    <location>
        <begin position="39"/>
        <end position="123"/>
    </location>
</feature>
<dbReference type="Proteomes" id="UP001155128">
    <property type="component" value="Unassembled WGS sequence"/>
</dbReference>
<keyword evidence="3" id="KW-1185">Reference proteome</keyword>
<dbReference type="CDD" id="cd03443">
    <property type="entry name" value="PaaI_thioesterase"/>
    <property type="match status" value="1"/>
</dbReference>
<dbReference type="Gene3D" id="3.10.129.10">
    <property type="entry name" value="Hotdog Thioesterase"/>
    <property type="match status" value="1"/>
</dbReference>
<dbReference type="InterPro" id="IPR049449">
    <property type="entry name" value="TesB_ACOT8-like_N"/>
</dbReference>
<dbReference type="GO" id="GO:0016790">
    <property type="term" value="F:thiolester hydrolase activity"/>
    <property type="evidence" value="ECO:0007669"/>
    <property type="project" value="UniProtKB-ARBA"/>
</dbReference>
<name>A0A9X2J4Q1_9SPHN</name>
<dbReference type="AlphaFoldDB" id="A0A9X2J4Q1"/>
<dbReference type="InterPro" id="IPR003736">
    <property type="entry name" value="PAAI_dom"/>
</dbReference>
<dbReference type="RefSeq" id="WP_252113523.1">
    <property type="nucleotide sequence ID" value="NZ_JAMSHT010000001.1"/>
</dbReference>
<evidence type="ECO:0000313" key="2">
    <source>
        <dbReference type="EMBL" id="MCM8557457.1"/>
    </source>
</evidence>
<dbReference type="EMBL" id="JAMSHT010000001">
    <property type="protein sequence ID" value="MCM8557457.1"/>
    <property type="molecule type" value="Genomic_DNA"/>
</dbReference>
<dbReference type="InterPro" id="IPR029069">
    <property type="entry name" value="HotDog_dom_sf"/>
</dbReference>
<evidence type="ECO:0000313" key="3">
    <source>
        <dbReference type="Proteomes" id="UP001155128"/>
    </source>
</evidence>
<comment type="caution">
    <text evidence="2">The sequence shown here is derived from an EMBL/GenBank/DDBJ whole genome shotgun (WGS) entry which is preliminary data.</text>
</comment>
<accession>A0A9X2J4Q1</accession>